<dbReference type="EMBL" id="GU474854">
    <property type="protein sequence ID" value="ADI17084.1"/>
    <property type="molecule type" value="Genomic_DNA"/>
</dbReference>
<organism evidence="1">
    <name type="scientific">uncultured gamma proteobacterium HF0070_03O15</name>
    <dbReference type="NCBI Taxonomy" id="710982"/>
    <lineage>
        <taxon>Bacteria</taxon>
        <taxon>Pseudomonadati</taxon>
        <taxon>Pseudomonadota</taxon>
        <taxon>Gammaproteobacteria</taxon>
        <taxon>environmental samples</taxon>
    </lineage>
</organism>
<name>E0XRP3_9GAMM</name>
<sequence>MGLAYADLEVGQQNRIASTVKQNRALKDQAEIAKDIQDAFDSLSTSINNDIKEGIKGLIKGTSTLGDLLNNVADRFLDVALNQALFGSILGSGGEKGGGLLGAIGLFANGGRPPVGRPSIVGEKGPELFVPRSSGTIVPNNKLGGGGSTSVVVNVDASGSDVQGDDAGAKELGTLISVAVKGELLKQQRPGGLLSSLR</sequence>
<dbReference type="AlphaFoldDB" id="E0XRP3"/>
<evidence type="ECO:0008006" key="2">
    <source>
        <dbReference type="Google" id="ProtNLM"/>
    </source>
</evidence>
<proteinExistence type="predicted"/>
<protein>
    <recommendedName>
        <fullName evidence="2">Bacteriophage tail tape measure C-terminal domain-containing protein</fullName>
    </recommendedName>
</protein>
<accession>E0XRP3</accession>
<reference evidence="1" key="1">
    <citation type="journal article" date="2011" name="Environ. Microbiol.">
        <title>Time-series analyses of Monterey Bay coastal microbial picoplankton using a 'genome proxy' microarray.</title>
        <authorList>
            <person name="Rich V.I."/>
            <person name="Pham V.D."/>
            <person name="Eppley J."/>
            <person name="Shi Y."/>
            <person name="DeLong E.F."/>
        </authorList>
    </citation>
    <scope>NUCLEOTIDE SEQUENCE</scope>
</reference>
<evidence type="ECO:0000313" key="1">
    <source>
        <dbReference type="EMBL" id="ADI17084.1"/>
    </source>
</evidence>